<sequence length="87" mass="9522">MCRTHPESLKRDPGARQLPKEESCYRICSACPESFMGDPVLTKSRNGGRCNQNIGWLLKQLAKSNTSSTQEPKSTKEAPDTAGQPNG</sequence>
<keyword evidence="3" id="KW-1185">Reference proteome</keyword>
<gene>
    <name evidence="2" type="ORF">L3X38_015013</name>
</gene>
<evidence type="ECO:0000313" key="3">
    <source>
        <dbReference type="Proteomes" id="UP001054821"/>
    </source>
</evidence>
<organism evidence="2 3">
    <name type="scientific">Prunus dulcis</name>
    <name type="common">Almond</name>
    <name type="synonym">Amygdalus dulcis</name>
    <dbReference type="NCBI Taxonomy" id="3755"/>
    <lineage>
        <taxon>Eukaryota</taxon>
        <taxon>Viridiplantae</taxon>
        <taxon>Streptophyta</taxon>
        <taxon>Embryophyta</taxon>
        <taxon>Tracheophyta</taxon>
        <taxon>Spermatophyta</taxon>
        <taxon>Magnoliopsida</taxon>
        <taxon>eudicotyledons</taxon>
        <taxon>Gunneridae</taxon>
        <taxon>Pentapetalae</taxon>
        <taxon>rosids</taxon>
        <taxon>fabids</taxon>
        <taxon>Rosales</taxon>
        <taxon>Rosaceae</taxon>
        <taxon>Amygdaloideae</taxon>
        <taxon>Amygdaleae</taxon>
        <taxon>Prunus</taxon>
    </lineage>
</organism>
<evidence type="ECO:0000313" key="2">
    <source>
        <dbReference type="EMBL" id="KAI5347134.1"/>
    </source>
</evidence>
<feature type="region of interest" description="Disordered" evidence="1">
    <location>
        <begin position="61"/>
        <end position="87"/>
    </location>
</feature>
<evidence type="ECO:0000256" key="1">
    <source>
        <dbReference type="SAM" id="MobiDB-lite"/>
    </source>
</evidence>
<dbReference type="Proteomes" id="UP001054821">
    <property type="component" value="Chromosome 2"/>
</dbReference>
<protein>
    <submittedName>
        <fullName evidence="2">Uncharacterized protein</fullName>
    </submittedName>
</protein>
<proteinExistence type="predicted"/>
<reference evidence="2 3" key="1">
    <citation type="journal article" date="2022" name="G3 (Bethesda)">
        <title>Whole-genome sequence and methylome profiling of the almond [Prunus dulcis (Mill.) D.A. Webb] cultivar 'Nonpareil'.</title>
        <authorList>
            <person name="D'Amico-Willman K.M."/>
            <person name="Ouma W.Z."/>
            <person name="Meulia T."/>
            <person name="Sideli G.M."/>
            <person name="Gradziel T.M."/>
            <person name="Fresnedo-Ramirez J."/>
        </authorList>
    </citation>
    <scope>NUCLEOTIDE SEQUENCE [LARGE SCALE GENOMIC DNA]</scope>
    <source>
        <strain evidence="2">Clone GOH B32 T37-40</strain>
    </source>
</reference>
<comment type="caution">
    <text evidence="2">The sequence shown here is derived from an EMBL/GenBank/DDBJ whole genome shotgun (WGS) entry which is preliminary data.</text>
</comment>
<feature type="region of interest" description="Disordered" evidence="1">
    <location>
        <begin position="1"/>
        <end position="20"/>
    </location>
</feature>
<feature type="compositionally biased region" description="Polar residues" evidence="1">
    <location>
        <begin position="62"/>
        <end position="72"/>
    </location>
</feature>
<dbReference type="AlphaFoldDB" id="A0AAD4WQY2"/>
<accession>A0AAD4WQY2</accession>
<dbReference type="EMBL" id="JAJFAZ020000002">
    <property type="protein sequence ID" value="KAI5347134.1"/>
    <property type="molecule type" value="Genomic_DNA"/>
</dbReference>
<name>A0AAD4WQY2_PRUDU</name>